<dbReference type="AlphaFoldDB" id="A0A974HLH0"/>
<feature type="signal peptide" evidence="1">
    <location>
        <begin position="1"/>
        <end position="18"/>
    </location>
</feature>
<dbReference type="Proteomes" id="UP000694892">
    <property type="component" value="Chromosome 4S"/>
</dbReference>
<accession>A0A974HLH0</accession>
<dbReference type="EMBL" id="CM004473">
    <property type="protein sequence ID" value="OCT82547.1"/>
    <property type="molecule type" value="Genomic_DNA"/>
</dbReference>
<evidence type="ECO:0000313" key="2">
    <source>
        <dbReference type="EMBL" id="OCT82547.1"/>
    </source>
</evidence>
<sequence length="90" mass="9535">MLSSVCLWDSLPLALAIALPLTNSSESILFTQAPLAVYHIRTSNKRLHSGLIFCNSCTVTLALLGRRRGGSYQKGGGNSSDCSLLVIPSA</sequence>
<evidence type="ECO:0008006" key="4">
    <source>
        <dbReference type="Google" id="ProtNLM"/>
    </source>
</evidence>
<gene>
    <name evidence="2" type="ORF">XELAEV_18025079mg</name>
</gene>
<reference evidence="3" key="1">
    <citation type="journal article" date="2016" name="Nature">
        <title>Genome evolution in the allotetraploid frog Xenopus laevis.</title>
        <authorList>
            <person name="Session A.M."/>
            <person name="Uno Y."/>
            <person name="Kwon T."/>
            <person name="Chapman J.A."/>
            <person name="Toyoda A."/>
            <person name="Takahashi S."/>
            <person name="Fukui A."/>
            <person name="Hikosaka A."/>
            <person name="Suzuki A."/>
            <person name="Kondo M."/>
            <person name="van Heeringen S.J."/>
            <person name="Quigley I."/>
            <person name="Heinz S."/>
            <person name="Ogino H."/>
            <person name="Ochi H."/>
            <person name="Hellsten U."/>
            <person name="Lyons J.B."/>
            <person name="Simakov O."/>
            <person name="Putnam N."/>
            <person name="Stites J."/>
            <person name="Kuroki Y."/>
            <person name="Tanaka T."/>
            <person name="Michiue T."/>
            <person name="Watanabe M."/>
            <person name="Bogdanovic O."/>
            <person name="Lister R."/>
            <person name="Georgiou G."/>
            <person name="Paranjpe S.S."/>
            <person name="van Kruijsbergen I."/>
            <person name="Shu S."/>
            <person name="Carlson J."/>
            <person name="Kinoshita T."/>
            <person name="Ohta Y."/>
            <person name="Mawaribuchi S."/>
            <person name="Jenkins J."/>
            <person name="Grimwood J."/>
            <person name="Schmutz J."/>
            <person name="Mitros T."/>
            <person name="Mozaffari S.V."/>
            <person name="Suzuki Y."/>
            <person name="Haramoto Y."/>
            <person name="Yamamoto T.S."/>
            <person name="Takagi C."/>
            <person name="Heald R."/>
            <person name="Miller K."/>
            <person name="Haudenschild C."/>
            <person name="Kitzman J."/>
            <person name="Nakayama T."/>
            <person name="Izutsu Y."/>
            <person name="Robert J."/>
            <person name="Fortriede J."/>
            <person name="Burns K."/>
            <person name="Lotay V."/>
            <person name="Karimi K."/>
            <person name="Yasuoka Y."/>
            <person name="Dichmann D.S."/>
            <person name="Flajnik M.F."/>
            <person name="Houston D.W."/>
            <person name="Shendure J."/>
            <person name="DuPasquier L."/>
            <person name="Vize P.D."/>
            <person name="Zorn A.M."/>
            <person name="Ito M."/>
            <person name="Marcotte E.M."/>
            <person name="Wallingford J.B."/>
            <person name="Ito Y."/>
            <person name="Asashima M."/>
            <person name="Ueno N."/>
            <person name="Matsuda Y."/>
            <person name="Veenstra G.J."/>
            <person name="Fujiyama A."/>
            <person name="Harland R.M."/>
            <person name="Taira M."/>
            <person name="Rokhsar D.S."/>
        </authorList>
    </citation>
    <scope>NUCLEOTIDE SEQUENCE [LARGE SCALE GENOMIC DNA]</scope>
    <source>
        <strain evidence="3">J</strain>
    </source>
</reference>
<evidence type="ECO:0000313" key="3">
    <source>
        <dbReference type="Proteomes" id="UP000694892"/>
    </source>
</evidence>
<proteinExistence type="predicted"/>
<organism evidence="2 3">
    <name type="scientific">Xenopus laevis</name>
    <name type="common">African clawed frog</name>
    <dbReference type="NCBI Taxonomy" id="8355"/>
    <lineage>
        <taxon>Eukaryota</taxon>
        <taxon>Metazoa</taxon>
        <taxon>Chordata</taxon>
        <taxon>Craniata</taxon>
        <taxon>Vertebrata</taxon>
        <taxon>Euteleostomi</taxon>
        <taxon>Amphibia</taxon>
        <taxon>Batrachia</taxon>
        <taxon>Anura</taxon>
        <taxon>Pipoidea</taxon>
        <taxon>Pipidae</taxon>
        <taxon>Xenopodinae</taxon>
        <taxon>Xenopus</taxon>
        <taxon>Xenopus</taxon>
    </lineage>
</organism>
<protein>
    <recommendedName>
        <fullName evidence="4">Secreted protein</fullName>
    </recommendedName>
</protein>
<feature type="chain" id="PRO_5037031782" description="Secreted protein" evidence="1">
    <location>
        <begin position="19"/>
        <end position="90"/>
    </location>
</feature>
<name>A0A974HLH0_XENLA</name>
<evidence type="ECO:0000256" key="1">
    <source>
        <dbReference type="SAM" id="SignalP"/>
    </source>
</evidence>
<keyword evidence="1" id="KW-0732">Signal</keyword>